<evidence type="ECO:0008006" key="4">
    <source>
        <dbReference type="Google" id="ProtNLM"/>
    </source>
</evidence>
<reference evidence="2 3" key="1">
    <citation type="submission" date="2021-01" db="EMBL/GenBank/DDBJ databases">
        <title>Whole genome shotgun sequence of Asanoa siamensis NBRC 107932.</title>
        <authorList>
            <person name="Komaki H."/>
            <person name="Tamura T."/>
        </authorList>
    </citation>
    <scope>NUCLEOTIDE SEQUENCE [LARGE SCALE GENOMIC DNA]</scope>
    <source>
        <strain evidence="2 3">NBRC 107932</strain>
    </source>
</reference>
<dbReference type="RefSeq" id="WP_203718000.1">
    <property type="nucleotide sequence ID" value="NZ_BONE01000080.1"/>
</dbReference>
<sequence length="81" mass="8383">MGDVAVIAAVAVFVGLVVLVELASAVLPVVIIITCVPPHERPALVALVEATGGRRLRLGRALRLAVVALGDTHTRDTRPGL</sequence>
<keyword evidence="1" id="KW-0472">Membrane</keyword>
<keyword evidence="1" id="KW-1133">Transmembrane helix</keyword>
<dbReference type="Proteomes" id="UP000604117">
    <property type="component" value="Unassembled WGS sequence"/>
</dbReference>
<comment type="caution">
    <text evidence="2">The sequence shown here is derived from an EMBL/GenBank/DDBJ whole genome shotgun (WGS) entry which is preliminary data.</text>
</comment>
<dbReference type="EMBL" id="BONE01000080">
    <property type="protein sequence ID" value="GIF77147.1"/>
    <property type="molecule type" value="Genomic_DNA"/>
</dbReference>
<name>A0ABQ4D0S5_9ACTN</name>
<evidence type="ECO:0000256" key="1">
    <source>
        <dbReference type="SAM" id="Phobius"/>
    </source>
</evidence>
<evidence type="ECO:0000313" key="2">
    <source>
        <dbReference type="EMBL" id="GIF77147.1"/>
    </source>
</evidence>
<proteinExistence type="predicted"/>
<gene>
    <name evidence="2" type="ORF">Asi02nite_66650</name>
</gene>
<organism evidence="2 3">
    <name type="scientific">Asanoa siamensis</name>
    <dbReference type="NCBI Taxonomy" id="926357"/>
    <lineage>
        <taxon>Bacteria</taxon>
        <taxon>Bacillati</taxon>
        <taxon>Actinomycetota</taxon>
        <taxon>Actinomycetes</taxon>
        <taxon>Micromonosporales</taxon>
        <taxon>Micromonosporaceae</taxon>
        <taxon>Asanoa</taxon>
    </lineage>
</organism>
<evidence type="ECO:0000313" key="3">
    <source>
        <dbReference type="Proteomes" id="UP000604117"/>
    </source>
</evidence>
<feature type="transmembrane region" description="Helical" evidence="1">
    <location>
        <begin position="6"/>
        <end position="33"/>
    </location>
</feature>
<accession>A0ABQ4D0S5</accession>
<protein>
    <recommendedName>
        <fullName evidence="4">Secreted protein</fullName>
    </recommendedName>
</protein>
<keyword evidence="1" id="KW-0812">Transmembrane</keyword>
<keyword evidence="3" id="KW-1185">Reference proteome</keyword>